<organism evidence="6 7">
    <name type="scientific">Devosia salina</name>
    <dbReference type="NCBI Taxonomy" id="2860336"/>
    <lineage>
        <taxon>Bacteria</taxon>
        <taxon>Pseudomonadati</taxon>
        <taxon>Pseudomonadota</taxon>
        <taxon>Alphaproteobacteria</taxon>
        <taxon>Hyphomicrobiales</taxon>
        <taxon>Devosiaceae</taxon>
        <taxon>Devosia</taxon>
    </lineage>
</organism>
<comment type="catalytic activity">
    <reaction evidence="2">
        <text>2 GTP = 3',3'-c-di-GMP + 2 diphosphate</text>
        <dbReference type="Rhea" id="RHEA:24898"/>
        <dbReference type="ChEBI" id="CHEBI:33019"/>
        <dbReference type="ChEBI" id="CHEBI:37565"/>
        <dbReference type="ChEBI" id="CHEBI:58805"/>
        <dbReference type="EC" id="2.7.7.65"/>
    </reaction>
</comment>
<evidence type="ECO:0000259" key="5">
    <source>
        <dbReference type="PROSITE" id="PS50887"/>
    </source>
</evidence>
<keyword evidence="4" id="KW-1133">Transmembrane helix</keyword>
<dbReference type="InterPro" id="IPR043128">
    <property type="entry name" value="Rev_trsase/Diguanyl_cyclase"/>
</dbReference>
<name>A0ABX8WDP6_9HYPH</name>
<dbReference type="InterPro" id="IPR029787">
    <property type="entry name" value="Nucleotide_cyclase"/>
</dbReference>
<keyword evidence="4" id="KW-0812">Transmembrane</keyword>
<dbReference type="Pfam" id="PF00990">
    <property type="entry name" value="GGDEF"/>
    <property type="match status" value="1"/>
</dbReference>
<dbReference type="CDD" id="cd01949">
    <property type="entry name" value="GGDEF"/>
    <property type="match status" value="1"/>
</dbReference>
<dbReference type="NCBIfam" id="TIGR00254">
    <property type="entry name" value="GGDEF"/>
    <property type="match status" value="1"/>
</dbReference>
<feature type="transmembrane region" description="Helical" evidence="4">
    <location>
        <begin position="118"/>
        <end position="137"/>
    </location>
</feature>
<feature type="region of interest" description="Disordered" evidence="3">
    <location>
        <begin position="191"/>
        <end position="212"/>
    </location>
</feature>
<feature type="transmembrane region" description="Helical" evidence="4">
    <location>
        <begin position="228"/>
        <end position="251"/>
    </location>
</feature>
<dbReference type="PROSITE" id="PS50887">
    <property type="entry name" value="GGDEF"/>
    <property type="match status" value="1"/>
</dbReference>
<feature type="domain" description="GGDEF" evidence="5">
    <location>
        <begin position="289"/>
        <end position="420"/>
    </location>
</feature>
<feature type="transmembrane region" description="Helical" evidence="4">
    <location>
        <begin position="94"/>
        <end position="112"/>
    </location>
</feature>
<keyword evidence="4" id="KW-0472">Membrane</keyword>
<dbReference type="InterPro" id="IPR000160">
    <property type="entry name" value="GGDEF_dom"/>
</dbReference>
<sequence>MAQIDVFSFAGSVTALLLAAGLLIAYGVNRNLTAFRWWAASFGLLAIAMATVTLRFDGPSYWIKCVSWACFYAAACLIAFGLYREGAMRTNPWLRILAGAVLYVGIASALIGREAPPHMWFLLGPVPTMVLMAWSIIPVLRTGAWGYALALSAGIAVIGIRALWFANDLVQMGPIRRPSLRGALIPGGAPPERLPVGPRPGPGSAPGPEALLDFRPPLSGRPPVEQPLTIALITIGALLALAAILVLRDVLASVARMRERSTTDYMTGLLNRATFDERARELLDSTPDQAVCVVLFDIDHFKKINDTCGHAMGDRVIARLGRLVGEMTLLRSVAGRIGGEEFAVVLGGADLTMVRLFAEAIRTGLAAETFGPDLTWPVTVSAGVAQRLPGEPLNELMARADEALYTAKSDGRDRVVMAPDPAEARPRRMRARLGIGI</sequence>
<dbReference type="PANTHER" id="PTHR45138">
    <property type="entry name" value="REGULATORY COMPONENTS OF SENSORY TRANSDUCTION SYSTEM"/>
    <property type="match status" value="1"/>
</dbReference>
<protein>
    <recommendedName>
        <fullName evidence="1">diguanylate cyclase</fullName>
        <ecNumber evidence="1">2.7.7.65</ecNumber>
    </recommendedName>
</protein>
<accession>A0ABX8WDP6</accession>
<dbReference type="Gene3D" id="3.30.70.270">
    <property type="match status" value="1"/>
</dbReference>
<evidence type="ECO:0000256" key="1">
    <source>
        <dbReference type="ARBA" id="ARBA00012528"/>
    </source>
</evidence>
<feature type="transmembrane region" description="Helical" evidence="4">
    <location>
        <begin position="35"/>
        <end position="55"/>
    </location>
</feature>
<evidence type="ECO:0000313" key="7">
    <source>
        <dbReference type="Proteomes" id="UP000825799"/>
    </source>
</evidence>
<feature type="transmembrane region" description="Helical" evidence="4">
    <location>
        <begin position="144"/>
        <end position="164"/>
    </location>
</feature>
<dbReference type="PANTHER" id="PTHR45138:SF9">
    <property type="entry name" value="DIGUANYLATE CYCLASE DGCM-RELATED"/>
    <property type="match status" value="1"/>
</dbReference>
<dbReference type="EC" id="2.7.7.65" evidence="1"/>
<dbReference type="EMBL" id="CP080590">
    <property type="protein sequence ID" value="QYO76812.1"/>
    <property type="molecule type" value="Genomic_DNA"/>
</dbReference>
<reference evidence="6 7" key="1">
    <citation type="submission" date="2021-08" db="EMBL/GenBank/DDBJ databases">
        <title>Devosia salina sp. nov., isolated from the South China Sea sediment.</title>
        <authorList>
            <person name="Zhou Z."/>
        </authorList>
    </citation>
    <scope>NUCLEOTIDE SEQUENCE [LARGE SCALE GENOMIC DNA]</scope>
    <source>
        <strain evidence="6 7">SCS-3</strain>
    </source>
</reference>
<evidence type="ECO:0000256" key="3">
    <source>
        <dbReference type="SAM" id="MobiDB-lite"/>
    </source>
</evidence>
<evidence type="ECO:0000313" key="6">
    <source>
        <dbReference type="EMBL" id="QYO76812.1"/>
    </source>
</evidence>
<feature type="transmembrane region" description="Helical" evidence="4">
    <location>
        <begin position="61"/>
        <end position="82"/>
    </location>
</feature>
<evidence type="ECO:0000256" key="2">
    <source>
        <dbReference type="ARBA" id="ARBA00034247"/>
    </source>
</evidence>
<dbReference type="Proteomes" id="UP000825799">
    <property type="component" value="Chromosome"/>
</dbReference>
<dbReference type="RefSeq" id="WP_220305277.1">
    <property type="nucleotide sequence ID" value="NZ_CP080590.1"/>
</dbReference>
<keyword evidence="7" id="KW-1185">Reference proteome</keyword>
<proteinExistence type="predicted"/>
<dbReference type="SUPFAM" id="SSF55073">
    <property type="entry name" value="Nucleotide cyclase"/>
    <property type="match status" value="1"/>
</dbReference>
<dbReference type="InterPro" id="IPR050469">
    <property type="entry name" value="Diguanylate_Cyclase"/>
</dbReference>
<dbReference type="SMART" id="SM00267">
    <property type="entry name" value="GGDEF"/>
    <property type="match status" value="1"/>
</dbReference>
<evidence type="ECO:0000256" key="4">
    <source>
        <dbReference type="SAM" id="Phobius"/>
    </source>
</evidence>
<gene>
    <name evidence="6" type="ORF">K1X15_19955</name>
</gene>
<feature type="compositionally biased region" description="Pro residues" evidence="3">
    <location>
        <begin position="191"/>
        <end position="205"/>
    </location>
</feature>
<feature type="transmembrane region" description="Helical" evidence="4">
    <location>
        <begin position="6"/>
        <end position="28"/>
    </location>
</feature>